<dbReference type="PROSITE" id="PS51257">
    <property type="entry name" value="PROKAR_LIPOPROTEIN"/>
    <property type="match status" value="1"/>
</dbReference>
<reference evidence="1" key="1">
    <citation type="submission" date="2019-08" db="EMBL/GenBank/DDBJ databases">
        <authorList>
            <person name="Kucharzyk K."/>
            <person name="Murdoch R.W."/>
            <person name="Higgins S."/>
            <person name="Loffler F."/>
        </authorList>
    </citation>
    <scope>NUCLEOTIDE SEQUENCE</scope>
</reference>
<organism evidence="1">
    <name type="scientific">bioreactor metagenome</name>
    <dbReference type="NCBI Taxonomy" id="1076179"/>
    <lineage>
        <taxon>unclassified sequences</taxon>
        <taxon>metagenomes</taxon>
        <taxon>ecological metagenomes</taxon>
    </lineage>
</organism>
<name>A0A644ZDG0_9ZZZZ</name>
<dbReference type="AlphaFoldDB" id="A0A644ZDG0"/>
<proteinExistence type="predicted"/>
<comment type="caution">
    <text evidence="1">The sequence shown here is derived from an EMBL/GenBank/DDBJ whole genome shotgun (WGS) entry which is preliminary data.</text>
</comment>
<protein>
    <submittedName>
        <fullName evidence="1">Uncharacterized protein</fullName>
    </submittedName>
</protein>
<accession>A0A644ZDG0</accession>
<gene>
    <name evidence="1" type="ORF">SDC9_84553</name>
</gene>
<sequence>MYKRRVIIIFCCLLFVSFTGCACKHEWISATCTELATCAKCGETEGEPIRHDWILATCKDAKTCSRCGQIEGEPLGHVWIPATCEDAKTCSRCGLSEGEPLGHDWVEATHNDPKTCNRCDETYGGRLPYQWNVTVDEKEIRRGFYHDDNNYWFEVSSDVLDTYSLLTLFKYDGWSGFLIMEAAIDDVTAGAQKHEVKNGMEYWHFDGNSKWIFYADVSGGVSGRFGLKVNNEDDLRRCFSGEIVD</sequence>
<dbReference type="EMBL" id="VSSQ01008115">
    <property type="protein sequence ID" value="MPM37931.1"/>
    <property type="molecule type" value="Genomic_DNA"/>
</dbReference>
<evidence type="ECO:0000313" key="1">
    <source>
        <dbReference type="EMBL" id="MPM37931.1"/>
    </source>
</evidence>